<evidence type="ECO:0000313" key="10">
    <source>
        <dbReference type="EMBL" id="CDW78219.1"/>
    </source>
</evidence>
<name>A0A078A7J9_STYLE</name>
<dbReference type="GO" id="GO:0003735">
    <property type="term" value="F:structural constituent of ribosome"/>
    <property type="evidence" value="ECO:0007669"/>
    <property type="project" value="UniProtKB-UniRule"/>
</dbReference>
<dbReference type="GO" id="GO:0003723">
    <property type="term" value="F:RNA binding"/>
    <property type="evidence" value="ECO:0007669"/>
    <property type="project" value="InterPro"/>
</dbReference>
<evidence type="ECO:0000256" key="8">
    <source>
        <dbReference type="SAM" id="MobiDB-lite"/>
    </source>
</evidence>
<dbReference type="PROSITE" id="PS50881">
    <property type="entry name" value="S5_DSRBD"/>
    <property type="match status" value="1"/>
</dbReference>
<dbReference type="FunFam" id="3.30.160.20:FF:000002">
    <property type="entry name" value="40S ribosomal protein S2"/>
    <property type="match status" value="1"/>
</dbReference>
<dbReference type="InterPro" id="IPR014721">
    <property type="entry name" value="Ribsml_uS5_D2-typ_fold_subgr"/>
</dbReference>
<evidence type="ECO:0000256" key="2">
    <source>
        <dbReference type="ARBA" id="ARBA00022980"/>
    </source>
</evidence>
<dbReference type="FunCoup" id="A0A078A7J9">
    <property type="interactions" value="399"/>
</dbReference>
<dbReference type="PANTHER" id="PTHR13718">
    <property type="entry name" value="RIBOSOMAL S SUBUNIT"/>
    <property type="match status" value="1"/>
</dbReference>
<dbReference type="InParanoid" id="A0A078A7J9"/>
<dbReference type="PANTHER" id="PTHR13718:SF4">
    <property type="entry name" value="40S RIBOSOMAL PROTEIN S2"/>
    <property type="match status" value="1"/>
</dbReference>
<dbReference type="FunFam" id="3.30.230.10:FF:000004">
    <property type="entry name" value="40S ribosomal protein S2"/>
    <property type="match status" value="1"/>
</dbReference>
<dbReference type="OrthoDB" id="307883at2759"/>
<feature type="compositionally biased region" description="Basic and acidic residues" evidence="8">
    <location>
        <begin position="286"/>
        <end position="297"/>
    </location>
</feature>
<dbReference type="SUPFAM" id="SSF54211">
    <property type="entry name" value="Ribosomal protein S5 domain 2-like"/>
    <property type="match status" value="1"/>
</dbReference>
<reference evidence="10 11" key="1">
    <citation type="submission" date="2014-06" db="EMBL/GenBank/DDBJ databases">
        <authorList>
            <person name="Swart Estienne"/>
        </authorList>
    </citation>
    <scope>NUCLEOTIDE SEQUENCE [LARGE SCALE GENOMIC DNA]</scope>
    <source>
        <strain evidence="10 11">130c</strain>
    </source>
</reference>
<accession>A0A078A7J9</accession>
<dbReference type="Gene3D" id="3.30.160.20">
    <property type="match status" value="1"/>
</dbReference>
<evidence type="ECO:0000256" key="1">
    <source>
        <dbReference type="ARBA" id="ARBA00008945"/>
    </source>
</evidence>
<dbReference type="InterPro" id="IPR005711">
    <property type="entry name" value="Ribosomal_uS5_euk/arc"/>
</dbReference>
<dbReference type="InterPro" id="IPR013810">
    <property type="entry name" value="Ribosomal_uS5_N"/>
</dbReference>
<comment type="similarity">
    <text evidence="1 7">Belongs to the universal ribosomal protein uS5 family.</text>
</comment>
<dbReference type="Gene3D" id="3.30.230.10">
    <property type="match status" value="1"/>
</dbReference>
<keyword evidence="3 6" id="KW-0687">Ribonucleoprotein</keyword>
<evidence type="ECO:0000313" key="11">
    <source>
        <dbReference type="Proteomes" id="UP000039865"/>
    </source>
</evidence>
<evidence type="ECO:0000256" key="3">
    <source>
        <dbReference type="ARBA" id="ARBA00023274"/>
    </source>
</evidence>
<dbReference type="AlphaFoldDB" id="A0A078A7J9"/>
<gene>
    <name evidence="10" type="primary">Contig13326.g14223</name>
    <name evidence="10" type="ORF">STYLEM_7193</name>
</gene>
<organism evidence="10 11">
    <name type="scientific">Stylonychia lemnae</name>
    <name type="common">Ciliate</name>
    <dbReference type="NCBI Taxonomy" id="5949"/>
    <lineage>
        <taxon>Eukaryota</taxon>
        <taxon>Sar</taxon>
        <taxon>Alveolata</taxon>
        <taxon>Ciliophora</taxon>
        <taxon>Intramacronucleata</taxon>
        <taxon>Spirotrichea</taxon>
        <taxon>Stichotrichia</taxon>
        <taxon>Sporadotrichida</taxon>
        <taxon>Oxytrichidae</taxon>
        <taxon>Stylonychinae</taxon>
        <taxon>Stylonychia</taxon>
    </lineage>
</organism>
<sequence>MEEGAAAQTEQTQPTAAAGGEAKRGERGERGGRGGFGRGGARGARGGARGGAPRGGRPDDKDWVPLTKLGRLVKYNMIKSLEEIYTHSIPIKESQIVDELLSRAKKELSDEVMKIITVQKQTKAGQRTRFKAVVAVGDLDGHVGLGVKVAKEVQIAIKGALVAAKLSLIPVRRGYWGNKIGNVHTVPVKVTGKCGSVRVRLIPAPRGTGIVGAPTSKKLLQFSGVEDCFTSTTGSTKTLENFIKATFDALQNSYGFLTPDLWPKTDFLPSPFITYSKYLMEYAEKKNTREDRGERGGRGRGRGGPRGGRGGPRGFGRGGRGRGGPRGENAEGAGDAQPSGETAQE</sequence>
<keyword evidence="2 6" id="KW-0689">Ribosomal protein</keyword>
<dbReference type="NCBIfam" id="TIGR01020">
    <property type="entry name" value="uS5_euk_arch"/>
    <property type="match status" value="1"/>
</dbReference>
<evidence type="ECO:0000256" key="5">
    <source>
        <dbReference type="ARBA" id="ARBA00035407"/>
    </source>
</evidence>
<dbReference type="PROSITE" id="PS00585">
    <property type="entry name" value="RIBOSOMAL_S5"/>
    <property type="match status" value="1"/>
</dbReference>
<evidence type="ECO:0000256" key="4">
    <source>
        <dbReference type="ARBA" id="ARBA00035255"/>
    </source>
</evidence>
<dbReference type="GO" id="GO:0006412">
    <property type="term" value="P:translation"/>
    <property type="evidence" value="ECO:0007669"/>
    <property type="project" value="InterPro"/>
</dbReference>
<feature type="region of interest" description="Disordered" evidence="8">
    <location>
        <begin position="286"/>
        <end position="345"/>
    </location>
</feature>
<dbReference type="Pfam" id="PF03719">
    <property type="entry name" value="Ribosomal_S5_C"/>
    <property type="match status" value="1"/>
</dbReference>
<keyword evidence="11" id="KW-1185">Reference proteome</keyword>
<feature type="compositionally biased region" description="Low complexity" evidence="8">
    <location>
        <begin position="1"/>
        <end position="20"/>
    </location>
</feature>
<evidence type="ECO:0000256" key="7">
    <source>
        <dbReference type="RuleBase" id="RU003823"/>
    </source>
</evidence>
<feature type="compositionally biased region" description="Gly residues" evidence="8">
    <location>
        <begin position="304"/>
        <end position="326"/>
    </location>
</feature>
<feature type="domain" description="S5 DRBM" evidence="9">
    <location>
        <begin position="108"/>
        <end position="171"/>
    </location>
</feature>
<dbReference type="SUPFAM" id="SSF54768">
    <property type="entry name" value="dsRNA-binding domain-like"/>
    <property type="match status" value="1"/>
</dbReference>
<dbReference type="InterPro" id="IPR018192">
    <property type="entry name" value="Ribosomal_uS5_N_CS"/>
</dbReference>
<feature type="region of interest" description="Disordered" evidence="8">
    <location>
        <begin position="1"/>
        <end position="63"/>
    </location>
</feature>
<feature type="compositionally biased region" description="Gly residues" evidence="8">
    <location>
        <begin position="33"/>
        <end position="54"/>
    </location>
</feature>
<evidence type="ECO:0000259" key="9">
    <source>
        <dbReference type="PROSITE" id="PS50881"/>
    </source>
</evidence>
<protein>
    <recommendedName>
        <fullName evidence="4">Small ribosomal subunit protein uS5</fullName>
    </recommendedName>
    <alternativeName>
        <fullName evidence="5">40S ribosomal protein S2</fullName>
    </alternativeName>
</protein>
<dbReference type="Pfam" id="PF00333">
    <property type="entry name" value="Ribosomal_S5"/>
    <property type="match status" value="1"/>
</dbReference>
<proteinExistence type="inferred from homology"/>
<dbReference type="GO" id="GO:0022627">
    <property type="term" value="C:cytosolic small ribosomal subunit"/>
    <property type="evidence" value="ECO:0007669"/>
    <property type="project" value="TreeGrafter"/>
</dbReference>
<dbReference type="InterPro" id="IPR020568">
    <property type="entry name" value="Ribosomal_Su5_D2-typ_SF"/>
</dbReference>
<dbReference type="EMBL" id="CCKQ01006879">
    <property type="protein sequence ID" value="CDW78219.1"/>
    <property type="molecule type" value="Genomic_DNA"/>
</dbReference>
<feature type="compositionally biased region" description="Basic and acidic residues" evidence="8">
    <location>
        <begin position="21"/>
        <end position="32"/>
    </location>
</feature>
<dbReference type="InterPro" id="IPR005324">
    <property type="entry name" value="Ribosomal_uS5_C"/>
</dbReference>
<dbReference type="OMA" id="DKEWTPV"/>
<dbReference type="Proteomes" id="UP000039865">
    <property type="component" value="Unassembled WGS sequence"/>
</dbReference>
<dbReference type="InterPro" id="IPR000851">
    <property type="entry name" value="Ribosomal_uS5"/>
</dbReference>
<evidence type="ECO:0000256" key="6">
    <source>
        <dbReference type="PROSITE-ProRule" id="PRU00268"/>
    </source>
</evidence>